<gene>
    <name evidence="3" type="ORF">EFL26_00695</name>
</gene>
<dbReference type="SUPFAM" id="SSF53474">
    <property type="entry name" value="alpha/beta-Hydrolases"/>
    <property type="match status" value="1"/>
</dbReference>
<dbReference type="GO" id="GO:0016787">
    <property type="term" value="F:hydrolase activity"/>
    <property type="evidence" value="ECO:0007669"/>
    <property type="project" value="UniProtKB-KW"/>
</dbReference>
<dbReference type="InterPro" id="IPR000073">
    <property type="entry name" value="AB_hydrolase_1"/>
</dbReference>
<comment type="caution">
    <text evidence="3">The sequence shown here is derived from an EMBL/GenBank/DDBJ whole genome shotgun (WGS) entry which is preliminary data.</text>
</comment>
<keyword evidence="1 3" id="KW-0378">Hydrolase</keyword>
<dbReference type="Pfam" id="PF12697">
    <property type="entry name" value="Abhydrolase_6"/>
    <property type="match status" value="1"/>
</dbReference>
<dbReference type="InterPro" id="IPR029058">
    <property type="entry name" value="AB_hydrolase_fold"/>
</dbReference>
<accession>A0A3N0GY49</accession>
<dbReference type="PANTHER" id="PTHR43798:SF31">
    <property type="entry name" value="AB HYDROLASE SUPERFAMILY PROTEIN YCLE"/>
    <property type="match status" value="1"/>
</dbReference>
<dbReference type="Gene3D" id="3.40.50.1820">
    <property type="entry name" value="alpha/beta hydrolase"/>
    <property type="match status" value="1"/>
</dbReference>
<evidence type="ECO:0000256" key="1">
    <source>
        <dbReference type="ARBA" id="ARBA00022801"/>
    </source>
</evidence>
<dbReference type="OrthoDB" id="5422338at2"/>
<reference evidence="3 4" key="1">
    <citation type="submission" date="2018-11" db="EMBL/GenBank/DDBJ databases">
        <authorList>
            <person name="Li F."/>
        </authorList>
    </citation>
    <scope>NUCLEOTIDE SEQUENCE [LARGE SCALE GENOMIC DNA]</scope>
    <source>
        <strain evidence="3 4">Gsoil 818</strain>
    </source>
</reference>
<dbReference type="GO" id="GO:0016020">
    <property type="term" value="C:membrane"/>
    <property type="evidence" value="ECO:0007669"/>
    <property type="project" value="TreeGrafter"/>
</dbReference>
<name>A0A3N0GY49_9ACTN</name>
<evidence type="ECO:0000259" key="2">
    <source>
        <dbReference type="Pfam" id="PF12697"/>
    </source>
</evidence>
<dbReference type="RefSeq" id="WP_123220962.1">
    <property type="nucleotide sequence ID" value="NZ_RJSF01000003.1"/>
</dbReference>
<evidence type="ECO:0000313" key="4">
    <source>
        <dbReference type="Proteomes" id="UP000279994"/>
    </source>
</evidence>
<dbReference type="InterPro" id="IPR050266">
    <property type="entry name" value="AB_hydrolase_sf"/>
</dbReference>
<dbReference type="AlphaFoldDB" id="A0A3N0GY49"/>
<protein>
    <submittedName>
        <fullName evidence="3">Alpha/beta fold hydrolase</fullName>
    </submittedName>
</protein>
<feature type="domain" description="AB hydrolase-1" evidence="2">
    <location>
        <begin position="23"/>
        <end position="276"/>
    </location>
</feature>
<sequence length="289" mass="31982">MRTFDGLDLDVRTYGPEQVPVTILLAHCWTLNQEGWHYQVRALQREFGHAIRIVTWDHRGHGRSQEAHKASCTIDNLARDMSDVIDTYAPEGKLVLAGHSIGGMTVMALAAQRPELFDRVVGTAFVATSSGQLNTVTLGLPEMGPLLRSQIPRMLALRSRTLTKKARRRAPIIERQVVHRFLFGHPMRLVDAALTVEGIINSSAATMVGFYQDCMHHDRAEGLKVLDGIPTQVLVGTRDVLTPPSHARRIAESVEGAVLTVVPDAGHMLPLERDELVSGVLIRLLRPHL</sequence>
<evidence type="ECO:0000313" key="3">
    <source>
        <dbReference type="EMBL" id="RNM17341.1"/>
    </source>
</evidence>
<dbReference type="PANTHER" id="PTHR43798">
    <property type="entry name" value="MONOACYLGLYCEROL LIPASE"/>
    <property type="match status" value="1"/>
</dbReference>
<keyword evidence="4" id="KW-1185">Reference proteome</keyword>
<proteinExistence type="predicted"/>
<dbReference type="EMBL" id="RJSF01000003">
    <property type="protein sequence ID" value="RNM17341.1"/>
    <property type="molecule type" value="Genomic_DNA"/>
</dbReference>
<organism evidence="3 4">
    <name type="scientific">Nocardioides pocheonensis</name>
    <dbReference type="NCBI Taxonomy" id="661485"/>
    <lineage>
        <taxon>Bacteria</taxon>
        <taxon>Bacillati</taxon>
        <taxon>Actinomycetota</taxon>
        <taxon>Actinomycetes</taxon>
        <taxon>Propionibacteriales</taxon>
        <taxon>Nocardioidaceae</taxon>
        <taxon>Nocardioides</taxon>
    </lineage>
</organism>
<dbReference type="Proteomes" id="UP000279994">
    <property type="component" value="Unassembled WGS sequence"/>
</dbReference>